<dbReference type="RefSeq" id="WP_344019093.1">
    <property type="nucleotide sequence ID" value="NZ_BAAAJK010000004.1"/>
</dbReference>
<feature type="transmembrane region" description="Helical" evidence="2">
    <location>
        <begin position="61"/>
        <end position="87"/>
    </location>
</feature>
<keyword evidence="2" id="KW-1133">Transmembrane helix</keyword>
<comment type="caution">
    <text evidence="3">The sequence shown here is derived from an EMBL/GenBank/DDBJ whole genome shotgun (WGS) entry which is preliminary data.</text>
</comment>
<evidence type="ECO:0008006" key="5">
    <source>
        <dbReference type="Google" id="ProtNLM"/>
    </source>
</evidence>
<dbReference type="Proteomes" id="UP001501414">
    <property type="component" value="Unassembled WGS sequence"/>
</dbReference>
<keyword evidence="2" id="KW-0472">Membrane</keyword>
<name>A0ABP4IBF1_9PSEU</name>
<feature type="compositionally biased region" description="Low complexity" evidence="1">
    <location>
        <begin position="1"/>
        <end position="13"/>
    </location>
</feature>
<reference evidence="4" key="1">
    <citation type="journal article" date="2019" name="Int. J. Syst. Evol. Microbiol.">
        <title>The Global Catalogue of Microorganisms (GCM) 10K type strain sequencing project: providing services to taxonomists for standard genome sequencing and annotation.</title>
        <authorList>
            <consortium name="The Broad Institute Genomics Platform"/>
            <consortium name="The Broad Institute Genome Sequencing Center for Infectious Disease"/>
            <person name="Wu L."/>
            <person name="Ma J."/>
        </authorList>
    </citation>
    <scope>NUCLEOTIDE SEQUENCE [LARGE SCALE GENOMIC DNA]</scope>
    <source>
        <strain evidence="4">JCM 11896</strain>
    </source>
</reference>
<organism evidence="3 4">
    <name type="scientific">Pseudonocardia kongjuensis</name>
    <dbReference type="NCBI Taxonomy" id="102227"/>
    <lineage>
        <taxon>Bacteria</taxon>
        <taxon>Bacillati</taxon>
        <taxon>Actinomycetota</taxon>
        <taxon>Actinomycetes</taxon>
        <taxon>Pseudonocardiales</taxon>
        <taxon>Pseudonocardiaceae</taxon>
        <taxon>Pseudonocardia</taxon>
    </lineage>
</organism>
<feature type="region of interest" description="Disordered" evidence="1">
    <location>
        <begin position="1"/>
        <end position="46"/>
    </location>
</feature>
<gene>
    <name evidence="3" type="ORF">GCM10009613_11820</name>
</gene>
<protein>
    <recommendedName>
        <fullName evidence="5">Alkaline shock response membrane anchor protein AmaP</fullName>
    </recommendedName>
</protein>
<evidence type="ECO:0000313" key="3">
    <source>
        <dbReference type="EMBL" id="GAA1383015.1"/>
    </source>
</evidence>
<evidence type="ECO:0000256" key="1">
    <source>
        <dbReference type="SAM" id="MobiDB-lite"/>
    </source>
</evidence>
<dbReference type="EMBL" id="BAAAJK010000004">
    <property type="protein sequence ID" value="GAA1383015.1"/>
    <property type="molecule type" value="Genomic_DNA"/>
</dbReference>
<sequence length="249" mass="25676">MTTDTTPAAPAGGTDDGRTDAGRPDSGGPQPSDGGRTVAPADPRRAARAARRAQYRSAGGARWGLTLLGVVLLAAGVLTVLLVTGVFGQNRPQRPLLDPLISEFLVAHGTAARVTAIVAGIVLFVLGLLWAARGLRPEPRPDLVLDAGSGSEIRIDSAAAADALAEGAAALPGVTRARARMVGRASAPAVRATVWVEEDVADTGVAEICRRLDSEVLPQVRDSLGFPDLPVAVRLELDSGPRDRGPRVA</sequence>
<accession>A0ABP4IBF1</accession>
<proteinExistence type="predicted"/>
<evidence type="ECO:0000256" key="2">
    <source>
        <dbReference type="SAM" id="Phobius"/>
    </source>
</evidence>
<feature type="compositionally biased region" description="Low complexity" evidence="1">
    <location>
        <begin position="24"/>
        <end position="41"/>
    </location>
</feature>
<feature type="transmembrane region" description="Helical" evidence="2">
    <location>
        <begin position="107"/>
        <end position="131"/>
    </location>
</feature>
<keyword evidence="4" id="KW-1185">Reference proteome</keyword>
<evidence type="ECO:0000313" key="4">
    <source>
        <dbReference type="Proteomes" id="UP001501414"/>
    </source>
</evidence>
<keyword evidence="2" id="KW-0812">Transmembrane</keyword>